<evidence type="ECO:0000256" key="1">
    <source>
        <dbReference type="SAM" id="MobiDB-lite"/>
    </source>
</evidence>
<reference evidence="3" key="1">
    <citation type="journal article" date="2018" name="Curr. Microbiol.">
        <title>Cellulosimicrobium arenosum sp. nov., Isolated from Marine Sediment Sand.</title>
        <authorList>
            <person name="Oh M."/>
            <person name="Kim J.H."/>
            <person name="Yoon J.H."/>
            <person name="Schumann P."/>
            <person name="Kim W."/>
        </authorList>
    </citation>
    <scope>NUCLEOTIDE SEQUENCE</scope>
    <source>
        <strain evidence="3">KCTC 49039</strain>
    </source>
</reference>
<keyword evidence="4" id="KW-1185">Reference proteome</keyword>
<name>A0A927J0Y6_9MICO</name>
<accession>A0A927J0Y6</accession>
<dbReference type="Pfam" id="PF13784">
    <property type="entry name" value="Fic_N"/>
    <property type="match status" value="1"/>
</dbReference>
<sequence>MSRLVGSVALEAVSDAAAVIARIAQRLRERPQPILYATLVRSESISSSWVEGLRETPRNIMVAQLQERDPGLSGHQFDRLDTARAILGNLDSVRDGVETLRGPWSDQAIHDIHRTIAPHVHRTRTATDGPDVSSCTAPSRAPACSTRACSRSPSSCARTPTSTCVA</sequence>
<feature type="domain" description="Fic/DOC N-terminal" evidence="2">
    <location>
        <begin position="10"/>
        <end position="70"/>
    </location>
</feature>
<evidence type="ECO:0000313" key="3">
    <source>
        <dbReference type="EMBL" id="MBD8079840.1"/>
    </source>
</evidence>
<dbReference type="InterPro" id="IPR025758">
    <property type="entry name" value="Fic/DOC_N"/>
</dbReference>
<dbReference type="Proteomes" id="UP000610846">
    <property type="component" value="Unassembled WGS sequence"/>
</dbReference>
<dbReference type="EMBL" id="JACYHB010000010">
    <property type="protein sequence ID" value="MBD8079840.1"/>
    <property type="molecule type" value="Genomic_DNA"/>
</dbReference>
<evidence type="ECO:0000259" key="2">
    <source>
        <dbReference type="Pfam" id="PF13784"/>
    </source>
</evidence>
<comment type="caution">
    <text evidence="3">The sequence shown here is derived from an EMBL/GenBank/DDBJ whole genome shotgun (WGS) entry which is preliminary data.</text>
</comment>
<organism evidence="3 4">
    <name type="scientific">Cellulosimicrobium arenosum</name>
    <dbReference type="NCBI Taxonomy" id="2708133"/>
    <lineage>
        <taxon>Bacteria</taxon>
        <taxon>Bacillati</taxon>
        <taxon>Actinomycetota</taxon>
        <taxon>Actinomycetes</taxon>
        <taxon>Micrococcales</taxon>
        <taxon>Promicromonosporaceae</taxon>
        <taxon>Cellulosimicrobium</taxon>
    </lineage>
</organism>
<protein>
    <recommendedName>
        <fullName evidence="2">Fic/DOC N-terminal domain-containing protein</fullName>
    </recommendedName>
</protein>
<reference evidence="3" key="2">
    <citation type="submission" date="2020-09" db="EMBL/GenBank/DDBJ databases">
        <authorList>
            <person name="Yu Y."/>
        </authorList>
    </citation>
    <scope>NUCLEOTIDE SEQUENCE</scope>
    <source>
        <strain evidence="3">KCTC 49039</strain>
    </source>
</reference>
<gene>
    <name evidence="3" type="ORF">IF651_12320</name>
</gene>
<dbReference type="AlphaFoldDB" id="A0A927J0Y6"/>
<feature type="region of interest" description="Disordered" evidence="1">
    <location>
        <begin position="123"/>
        <end position="160"/>
    </location>
</feature>
<proteinExistence type="predicted"/>
<feature type="compositionally biased region" description="Low complexity" evidence="1">
    <location>
        <begin position="143"/>
        <end position="160"/>
    </location>
</feature>
<evidence type="ECO:0000313" key="4">
    <source>
        <dbReference type="Proteomes" id="UP000610846"/>
    </source>
</evidence>